<protein>
    <recommendedName>
        <fullName evidence="2">phenylalanine--tRNA ligase</fullName>
        <ecNumber evidence="2">6.1.1.20</ecNumber>
    </recommendedName>
    <alternativeName>
        <fullName evidence="9">Phenylalanyl-tRNA synthetase</fullName>
    </alternativeName>
</protein>
<dbReference type="Proteomes" id="UP000178509">
    <property type="component" value="Unassembled WGS sequence"/>
</dbReference>
<evidence type="ECO:0000256" key="2">
    <source>
        <dbReference type="ARBA" id="ARBA00012814"/>
    </source>
</evidence>
<dbReference type="PANTHER" id="PTHR11538:SF41">
    <property type="entry name" value="PHENYLALANINE--TRNA LIGASE, MITOCHONDRIAL"/>
    <property type="match status" value="1"/>
</dbReference>
<evidence type="ECO:0000256" key="4">
    <source>
        <dbReference type="ARBA" id="ARBA00022741"/>
    </source>
</evidence>
<dbReference type="Gene3D" id="3.30.930.10">
    <property type="entry name" value="Bira Bifunctional Protein, Domain 2"/>
    <property type="match status" value="1"/>
</dbReference>
<comment type="catalytic activity">
    <reaction evidence="10">
        <text>tRNA(Phe) + L-phenylalanine + ATP = L-phenylalanyl-tRNA(Phe) + AMP + diphosphate + H(+)</text>
        <dbReference type="Rhea" id="RHEA:19413"/>
        <dbReference type="Rhea" id="RHEA-COMP:9668"/>
        <dbReference type="Rhea" id="RHEA-COMP:9699"/>
        <dbReference type="ChEBI" id="CHEBI:15378"/>
        <dbReference type="ChEBI" id="CHEBI:30616"/>
        <dbReference type="ChEBI" id="CHEBI:33019"/>
        <dbReference type="ChEBI" id="CHEBI:58095"/>
        <dbReference type="ChEBI" id="CHEBI:78442"/>
        <dbReference type="ChEBI" id="CHEBI:78531"/>
        <dbReference type="ChEBI" id="CHEBI:456215"/>
        <dbReference type="EC" id="6.1.1.20"/>
    </reaction>
</comment>
<evidence type="ECO:0000259" key="12">
    <source>
        <dbReference type="PROSITE" id="PS50862"/>
    </source>
</evidence>
<comment type="similarity">
    <text evidence="1">Belongs to the class-II aminoacyl-tRNA synthetase family.</text>
</comment>
<evidence type="ECO:0000256" key="11">
    <source>
        <dbReference type="ARBA" id="ARBA00057761"/>
    </source>
</evidence>
<evidence type="ECO:0000256" key="7">
    <source>
        <dbReference type="ARBA" id="ARBA00022946"/>
    </source>
</evidence>
<keyword evidence="4" id="KW-0547">Nucleotide-binding</keyword>
<dbReference type="AlphaFoldDB" id="A0A1G2HJT5"/>
<dbReference type="PROSITE" id="PS51447">
    <property type="entry name" value="FDX_ACB"/>
    <property type="match status" value="1"/>
</dbReference>
<dbReference type="SUPFAM" id="SSF54991">
    <property type="entry name" value="Anticodon-binding domain of PheRS"/>
    <property type="match status" value="1"/>
</dbReference>
<dbReference type="GO" id="GO:0000049">
    <property type="term" value="F:tRNA binding"/>
    <property type="evidence" value="ECO:0007669"/>
    <property type="project" value="InterPro"/>
</dbReference>
<accession>A0A1G2HJT5</accession>
<comment type="caution">
    <text evidence="14">The sequence shown here is derived from an EMBL/GenBank/DDBJ whole genome shotgun (WGS) entry which is preliminary data.</text>
</comment>
<evidence type="ECO:0000256" key="6">
    <source>
        <dbReference type="ARBA" id="ARBA00022917"/>
    </source>
</evidence>
<dbReference type="GO" id="GO:0005524">
    <property type="term" value="F:ATP binding"/>
    <property type="evidence" value="ECO:0007669"/>
    <property type="project" value="UniProtKB-KW"/>
</dbReference>
<gene>
    <name evidence="14" type="ORF">A3H51_02550</name>
</gene>
<comment type="function">
    <text evidence="11">Is responsible for the charging of tRNA(Phe) with phenylalanine in mitochondrial translation.</text>
</comment>
<dbReference type="InterPro" id="IPR002319">
    <property type="entry name" value="Phenylalanyl-tRNA_Synthase"/>
</dbReference>
<evidence type="ECO:0000256" key="10">
    <source>
        <dbReference type="ARBA" id="ARBA00049255"/>
    </source>
</evidence>
<keyword evidence="7" id="KW-0809">Transit peptide</keyword>
<reference evidence="14 15" key="1">
    <citation type="journal article" date="2016" name="Nat. Commun.">
        <title>Thousands of microbial genomes shed light on interconnected biogeochemical processes in an aquifer system.</title>
        <authorList>
            <person name="Anantharaman K."/>
            <person name="Brown C.T."/>
            <person name="Hug L.A."/>
            <person name="Sharon I."/>
            <person name="Castelle C.J."/>
            <person name="Probst A.J."/>
            <person name="Thomas B.C."/>
            <person name="Singh A."/>
            <person name="Wilkins M.J."/>
            <person name="Karaoz U."/>
            <person name="Brodie E.L."/>
            <person name="Williams K.H."/>
            <person name="Hubbard S.S."/>
            <person name="Banfield J.F."/>
        </authorList>
    </citation>
    <scope>NUCLEOTIDE SEQUENCE [LARGE SCALE GENOMIC DNA]</scope>
</reference>
<proteinExistence type="inferred from homology"/>
<dbReference type="PROSITE" id="PS50862">
    <property type="entry name" value="AA_TRNA_LIGASE_II"/>
    <property type="match status" value="1"/>
</dbReference>
<keyword evidence="3" id="KW-0436">Ligase</keyword>
<dbReference type="STRING" id="1802164.A3H51_02550"/>
<keyword evidence="5" id="KW-0067">ATP-binding</keyword>
<dbReference type="InterPro" id="IPR006195">
    <property type="entry name" value="aa-tRNA-synth_II"/>
</dbReference>
<evidence type="ECO:0000256" key="5">
    <source>
        <dbReference type="ARBA" id="ARBA00022840"/>
    </source>
</evidence>
<dbReference type="InterPro" id="IPR036690">
    <property type="entry name" value="Fdx_antiC-bd_sf"/>
</dbReference>
<feature type="domain" description="Aminoacyl-transfer RNA synthetases class-II family profile" evidence="12">
    <location>
        <begin position="131"/>
        <end position="285"/>
    </location>
</feature>
<dbReference type="SMART" id="SM00896">
    <property type="entry name" value="FDX-ACB"/>
    <property type="match status" value="1"/>
</dbReference>
<dbReference type="FunFam" id="3.30.70.380:FF:000003">
    <property type="entry name" value="Phenylalanine--tRNA ligase chloroplastic/mitochondrial"/>
    <property type="match status" value="1"/>
</dbReference>
<dbReference type="Gene3D" id="3.30.70.380">
    <property type="entry name" value="Ferrodoxin-fold anticodon-binding domain"/>
    <property type="match status" value="1"/>
</dbReference>
<name>A0A1G2HJT5_9BACT</name>
<dbReference type="Pfam" id="PF03147">
    <property type="entry name" value="FDX-ACB"/>
    <property type="match status" value="1"/>
</dbReference>
<evidence type="ECO:0000313" key="14">
    <source>
        <dbReference type="EMBL" id="OGZ62715.1"/>
    </source>
</evidence>
<dbReference type="SUPFAM" id="SSF55681">
    <property type="entry name" value="Class II aaRS and biotin synthetases"/>
    <property type="match status" value="1"/>
</dbReference>
<sequence>MTIFPEEENIKKTLVNKHDINSKRIKRFLDMPDLSRTEGSPIAELVKKVLELTDFKNFDIVDIPEIVRTDVSFDLFNFPKDHPARSKSDTYFVDDGHILRTHTTVMWYYYLMQDDIKEKIKNRESTGSIAYGKVYRRDEIDREHMNVFHQIDGWYLTPKDKKIIGIEDLQDILLKIARKIYGDDIEYRFNVDEFPYTDPSVELEVKVRGNWLEVLGSGMVRGVVLKNLGVDPEMYNGWAFGFGLERLAMLSMDLPDIRLLWSDDDRIKKQLRLGNKFEEVSKYPPAPRDVSFIVDKGFVPNDYFDLIRDTGGDLVEEVELLDKYENEEKFGKDKISYTYRIIYRSNERTLTNEEVNDIQEKVYNQTAQQFNAELR</sequence>
<keyword evidence="8" id="KW-0030">Aminoacyl-tRNA synthetase</keyword>
<evidence type="ECO:0000256" key="8">
    <source>
        <dbReference type="ARBA" id="ARBA00023146"/>
    </source>
</evidence>
<feature type="domain" description="FDX-ACB" evidence="13">
    <location>
        <begin position="281"/>
        <end position="375"/>
    </location>
</feature>
<dbReference type="Pfam" id="PF01409">
    <property type="entry name" value="tRNA-synt_2d"/>
    <property type="match status" value="1"/>
</dbReference>
<evidence type="ECO:0000313" key="15">
    <source>
        <dbReference type="Proteomes" id="UP000178509"/>
    </source>
</evidence>
<evidence type="ECO:0000256" key="1">
    <source>
        <dbReference type="ARBA" id="ARBA00008226"/>
    </source>
</evidence>
<evidence type="ECO:0000259" key="13">
    <source>
        <dbReference type="PROSITE" id="PS51447"/>
    </source>
</evidence>
<keyword evidence="6" id="KW-0648">Protein biosynthesis</keyword>
<dbReference type="InterPro" id="IPR005121">
    <property type="entry name" value="Fdx_antiC-bd"/>
</dbReference>
<organism evidence="14 15">
    <name type="scientific">Candidatus Spechtbacteria bacterium RIFCSPLOWO2_02_FULL_38_8</name>
    <dbReference type="NCBI Taxonomy" id="1802164"/>
    <lineage>
        <taxon>Bacteria</taxon>
        <taxon>Candidatus Spechtiibacteriota</taxon>
    </lineage>
</organism>
<evidence type="ECO:0000256" key="9">
    <source>
        <dbReference type="ARBA" id="ARBA00031194"/>
    </source>
</evidence>
<evidence type="ECO:0000256" key="3">
    <source>
        <dbReference type="ARBA" id="ARBA00022598"/>
    </source>
</evidence>
<dbReference type="GO" id="GO:0005737">
    <property type="term" value="C:cytoplasm"/>
    <property type="evidence" value="ECO:0007669"/>
    <property type="project" value="TreeGrafter"/>
</dbReference>
<dbReference type="GO" id="GO:0006432">
    <property type="term" value="P:phenylalanyl-tRNA aminoacylation"/>
    <property type="evidence" value="ECO:0007669"/>
    <property type="project" value="TreeGrafter"/>
</dbReference>
<dbReference type="GO" id="GO:0004826">
    <property type="term" value="F:phenylalanine-tRNA ligase activity"/>
    <property type="evidence" value="ECO:0007669"/>
    <property type="project" value="UniProtKB-EC"/>
</dbReference>
<dbReference type="EMBL" id="MHOJ01000012">
    <property type="protein sequence ID" value="OGZ62715.1"/>
    <property type="molecule type" value="Genomic_DNA"/>
</dbReference>
<dbReference type="PANTHER" id="PTHR11538">
    <property type="entry name" value="PHENYLALANYL-TRNA SYNTHETASE"/>
    <property type="match status" value="1"/>
</dbReference>
<dbReference type="EC" id="6.1.1.20" evidence="2"/>
<dbReference type="InterPro" id="IPR045864">
    <property type="entry name" value="aa-tRNA-synth_II/BPL/LPL"/>
</dbReference>